<protein>
    <recommendedName>
        <fullName evidence="5">Flavodoxin-like fold domain-containing protein</fullName>
    </recommendedName>
</protein>
<dbReference type="InterPro" id="IPR029039">
    <property type="entry name" value="Flavoprotein-like_sf"/>
</dbReference>
<feature type="domain" description="Flavodoxin-like fold" evidence="5">
    <location>
        <begin position="33"/>
        <end position="217"/>
    </location>
</feature>
<accession>A0A7S4VW87</accession>
<organism evidence="6">
    <name type="scientific">Ditylum brightwellii</name>
    <dbReference type="NCBI Taxonomy" id="49249"/>
    <lineage>
        <taxon>Eukaryota</taxon>
        <taxon>Sar</taxon>
        <taxon>Stramenopiles</taxon>
        <taxon>Ochrophyta</taxon>
        <taxon>Bacillariophyta</taxon>
        <taxon>Mediophyceae</taxon>
        <taxon>Lithodesmiophycidae</taxon>
        <taxon>Lithodesmiales</taxon>
        <taxon>Lithodesmiaceae</taxon>
        <taxon>Ditylum</taxon>
    </lineage>
</organism>
<dbReference type="AlphaFoldDB" id="A0A7S4VW87"/>
<dbReference type="Gene3D" id="3.40.50.360">
    <property type="match status" value="1"/>
</dbReference>
<evidence type="ECO:0000256" key="3">
    <source>
        <dbReference type="ARBA" id="ARBA00022827"/>
    </source>
</evidence>
<dbReference type="EMBL" id="HBNS01018344">
    <property type="protein sequence ID" value="CAE4606674.1"/>
    <property type="molecule type" value="Transcribed_RNA"/>
</dbReference>
<dbReference type="PANTHER" id="PTHR46305">
    <property type="match status" value="1"/>
</dbReference>
<evidence type="ECO:0000259" key="5">
    <source>
        <dbReference type="Pfam" id="PF02525"/>
    </source>
</evidence>
<evidence type="ECO:0000256" key="4">
    <source>
        <dbReference type="ARBA" id="ARBA00037981"/>
    </source>
</evidence>
<evidence type="ECO:0000256" key="2">
    <source>
        <dbReference type="ARBA" id="ARBA00022630"/>
    </source>
</evidence>
<sequence length="225" mass="25281">MPITEKQSGKEIKNVFVLDCWSATPLGIPAKGELNKHYSKAYINFFESNGATVTSTFLRDVEGNCSEMDHTAECKKWKEADLVIIQSPMWWFSLPWKAKAYLDYVLTVGMDPKGEYCLSPTDGRHRVSPEDDYATGGLCKGVYMASITTNAPNGAFCRDVNPGELKGRSLDEMILGIIHGNMQFIGLKKIPDSTFHAADVVKNHKFEQDQERFQKHLNSMFVTSE</sequence>
<evidence type="ECO:0000256" key="1">
    <source>
        <dbReference type="ARBA" id="ARBA00001974"/>
    </source>
</evidence>
<keyword evidence="3" id="KW-0274">FAD</keyword>
<reference evidence="6" key="1">
    <citation type="submission" date="2021-01" db="EMBL/GenBank/DDBJ databases">
        <authorList>
            <person name="Corre E."/>
            <person name="Pelletier E."/>
            <person name="Niang G."/>
            <person name="Scheremetjew M."/>
            <person name="Finn R."/>
            <person name="Kale V."/>
            <person name="Holt S."/>
            <person name="Cochrane G."/>
            <person name="Meng A."/>
            <person name="Brown T."/>
            <person name="Cohen L."/>
        </authorList>
    </citation>
    <scope>NUCLEOTIDE SEQUENCE</scope>
    <source>
        <strain evidence="6">GSO104</strain>
    </source>
</reference>
<dbReference type="SUPFAM" id="SSF52218">
    <property type="entry name" value="Flavoproteins"/>
    <property type="match status" value="1"/>
</dbReference>
<evidence type="ECO:0000313" key="6">
    <source>
        <dbReference type="EMBL" id="CAE4606674.1"/>
    </source>
</evidence>
<keyword evidence="2" id="KW-0285">Flavoprotein</keyword>
<comment type="similarity">
    <text evidence="4">Belongs to the oxidoreductase MdaB family.</text>
</comment>
<gene>
    <name evidence="6" type="ORF">DBRI00130_LOCUS14647</name>
</gene>
<dbReference type="PANTHER" id="PTHR46305:SF3">
    <property type="entry name" value="NADPH:QUINONE OXIDOREDUCTASE MDAB"/>
    <property type="match status" value="1"/>
</dbReference>
<name>A0A7S4VW87_9STRA</name>
<proteinExistence type="inferred from homology"/>
<dbReference type="InterPro" id="IPR003680">
    <property type="entry name" value="Flavodoxin_fold"/>
</dbReference>
<dbReference type="Pfam" id="PF02525">
    <property type="entry name" value="Flavodoxin_2"/>
    <property type="match status" value="1"/>
</dbReference>
<dbReference type="InterPro" id="IPR052397">
    <property type="entry name" value="NADPH-QR_MdaB"/>
</dbReference>
<comment type="cofactor">
    <cofactor evidence="1">
        <name>FAD</name>
        <dbReference type="ChEBI" id="CHEBI:57692"/>
    </cofactor>
</comment>